<evidence type="ECO:0000256" key="2">
    <source>
        <dbReference type="ARBA" id="ARBA00012438"/>
    </source>
</evidence>
<evidence type="ECO:0000256" key="1">
    <source>
        <dbReference type="ARBA" id="ARBA00000085"/>
    </source>
</evidence>
<dbReference type="InterPro" id="IPR036097">
    <property type="entry name" value="HisK_dim/P_sf"/>
</dbReference>
<reference evidence="11" key="1">
    <citation type="journal article" date="2019" name="PLoS Negl. Trop. Dis.">
        <title>Revisiting the worldwide diversity of Leptospira species in the environment.</title>
        <authorList>
            <person name="Vincent A.T."/>
            <person name="Schiettekatte O."/>
            <person name="Bourhy P."/>
            <person name="Veyrier F.J."/>
            <person name="Picardeau M."/>
        </authorList>
    </citation>
    <scope>NUCLEOTIDE SEQUENCE [LARGE SCALE GENOMIC DNA]</scope>
    <source>
        <strain evidence="11">201702692</strain>
    </source>
</reference>
<organism evidence="11 12">
    <name type="scientific">Leptospira perdikensis</name>
    <dbReference type="NCBI Taxonomy" id="2484948"/>
    <lineage>
        <taxon>Bacteria</taxon>
        <taxon>Pseudomonadati</taxon>
        <taxon>Spirochaetota</taxon>
        <taxon>Spirochaetia</taxon>
        <taxon>Leptospirales</taxon>
        <taxon>Leptospiraceae</taxon>
        <taxon>Leptospira</taxon>
    </lineage>
</organism>
<dbReference type="CDD" id="cd00082">
    <property type="entry name" value="HisKA"/>
    <property type="match status" value="1"/>
</dbReference>
<dbReference type="PANTHER" id="PTHR43065:SF46">
    <property type="entry name" value="C4-DICARBOXYLATE TRANSPORT SENSOR PROTEIN DCTB"/>
    <property type="match status" value="1"/>
</dbReference>
<protein>
    <recommendedName>
        <fullName evidence="2">histidine kinase</fullName>
        <ecNumber evidence="2">2.7.13.3</ecNumber>
    </recommendedName>
</protein>
<keyword evidence="9" id="KW-1133">Transmembrane helix</keyword>
<name>A0A4R9JF76_9LEPT</name>
<feature type="domain" description="Histidine kinase" evidence="10">
    <location>
        <begin position="425"/>
        <end position="529"/>
    </location>
</feature>
<keyword evidence="5" id="KW-0547">Nucleotide-binding</keyword>
<feature type="transmembrane region" description="Helical" evidence="9">
    <location>
        <begin position="80"/>
        <end position="100"/>
    </location>
</feature>
<proteinExistence type="predicted"/>
<evidence type="ECO:0000256" key="5">
    <source>
        <dbReference type="ARBA" id="ARBA00022741"/>
    </source>
</evidence>
<gene>
    <name evidence="11" type="ORF">EHQ49_15400</name>
</gene>
<dbReference type="InterPro" id="IPR004358">
    <property type="entry name" value="Sig_transdc_His_kin-like_C"/>
</dbReference>
<comment type="caution">
    <text evidence="11">The sequence shown here is derived from an EMBL/GenBank/DDBJ whole genome shotgun (WGS) entry which is preliminary data.</text>
</comment>
<dbReference type="PANTHER" id="PTHR43065">
    <property type="entry name" value="SENSOR HISTIDINE KINASE"/>
    <property type="match status" value="1"/>
</dbReference>
<dbReference type="SUPFAM" id="SSF47384">
    <property type="entry name" value="Homodimeric domain of signal transducing histidine kinase"/>
    <property type="match status" value="1"/>
</dbReference>
<dbReference type="PRINTS" id="PR00344">
    <property type="entry name" value="BCTRLSENSOR"/>
</dbReference>
<keyword evidence="8" id="KW-0902">Two-component regulatory system</keyword>
<keyword evidence="6 11" id="KW-0418">Kinase</keyword>
<evidence type="ECO:0000313" key="11">
    <source>
        <dbReference type="EMBL" id="TGL37604.1"/>
    </source>
</evidence>
<keyword evidence="9" id="KW-0472">Membrane</keyword>
<sequence length="529" mass="60590">MVTSSTLLEQFSIQMKSKGLRILISIRMVIGWIAFIATLLNFGKPTFPVAGILTLYFLFSSIFGYLYVNKKTSSDSGNGIITFFLAFDFFVILSGFYSAILSYPKEYAAVPIQNSVFFSIFFFYQLYIGFYLNRRFSTVMGLIVILGYMGGIGIAVSRGTEVFTEYRLEMQTPGKIVLTIEFLKLILLLGKTICVVKLVSFLLDILENNNQRLAEELNLRETSLLKNDRLVTLGTLASNVAHEINNPLAGIKSMNEYLFSEEEAYLNRKDPLWKEKEKQILWIHRTRKQKREDFDSIRNLYKFLPKVELDFLAERCIDLGIDHLSFEGLTLEFNEEWEFVLLWLKFKTVEKANLLVVNAINRTEKIISTFKQFSQPFSYQDKENVRVGDSIRDILLLYNQYFDMGRNLITEIDDSLESNLSESAIKLVWTHLIFNAIQAANPVNGMVKVKVTKFSEKEIQVSITDNGDGIPETQKEFIYIPFFTTREKGEGSGLGLPVAKEIVENQMGRIEFYSVPGNTVFSVFLPIAE</sequence>
<feature type="transmembrane region" description="Helical" evidence="9">
    <location>
        <begin position="20"/>
        <end position="40"/>
    </location>
</feature>
<accession>A0A4R9JF76</accession>
<dbReference type="InterPro" id="IPR036890">
    <property type="entry name" value="HATPase_C_sf"/>
</dbReference>
<dbReference type="Gene3D" id="3.30.565.10">
    <property type="entry name" value="Histidine kinase-like ATPase, C-terminal domain"/>
    <property type="match status" value="1"/>
</dbReference>
<dbReference type="SUPFAM" id="SSF55874">
    <property type="entry name" value="ATPase domain of HSP90 chaperone/DNA topoisomerase II/histidine kinase"/>
    <property type="match status" value="1"/>
</dbReference>
<dbReference type="AlphaFoldDB" id="A0A4R9JF76"/>
<dbReference type="InterPro" id="IPR003661">
    <property type="entry name" value="HisK_dim/P_dom"/>
</dbReference>
<dbReference type="EMBL" id="RQGA01000014">
    <property type="protein sequence ID" value="TGL37604.1"/>
    <property type="molecule type" value="Genomic_DNA"/>
</dbReference>
<keyword evidence="12" id="KW-1185">Reference proteome</keyword>
<keyword evidence="4" id="KW-0808">Transferase</keyword>
<evidence type="ECO:0000256" key="9">
    <source>
        <dbReference type="SAM" id="Phobius"/>
    </source>
</evidence>
<comment type="catalytic activity">
    <reaction evidence="1">
        <text>ATP + protein L-histidine = ADP + protein N-phospho-L-histidine.</text>
        <dbReference type="EC" id="2.7.13.3"/>
    </reaction>
</comment>
<keyword evidence="3" id="KW-0597">Phosphoprotein</keyword>
<dbReference type="Gene3D" id="1.10.287.130">
    <property type="match status" value="1"/>
</dbReference>
<dbReference type="PROSITE" id="PS50109">
    <property type="entry name" value="HIS_KIN"/>
    <property type="match status" value="1"/>
</dbReference>
<feature type="transmembrane region" description="Helical" evidence="9">
    <location>
        <begin position="46"/>
        <end position="68"/>
    </location>
</feature>
<dbReference type="Pfam" id="PF02518">
    <property type="entry name" value="HATPase_c"/>
    <property type="match status" value="1"/>
</dbReference>
<evidence type="ECO:0000256" key="4">
    <source>
        <dbReference type="ARBA" id="ARBA00022679"/>
    </source>
</evidence>
<dbReference type="InterPro" id="IPR003594">
    <property type="entry name" value="HATPase_dom"/>
</dbReference>
<feature type="transmembrane region" description="Helical" evidence="9">
    <location>
        <begin position="112"/>
        <end position="132"/>
    </location>
</feature>
<feature type="transmembrane region" description="Helical" evidence="9">
    <location>
        <begin position="139"/>
        <end position="156"/>
    </location>
</feature>
<evidence type="ECO:0000259" key="10">
    <source>
        <dbReference type="PROSITE" id="PS50109"/>
    </source>
</evidence>
<dbReference type="OrthoDB" id="1931120at2"/>
<evidence type="ECO:0000256" key="3">
    <source>
        <dbReference type="ARBA" id="ARBA00022553"/>
    </source>
</evidence>
<evidence type="ECO:0000313" key="12">
    <source>
        <dbReference type="Proteomes" id="UP000298125"/>
    </source>
</evidence>
<dbReference type="EC" id="2.7.13.3" evidence="2"/>
<evidence type="ECO:0000256" key="8">
    <source>
        <dbReference type="ARBA" id="ARBA00023012"/>
    </source>
</evidence>
<dbReference type="GO" id="GO:0005524">
    <property type="term" value="F:ATP binding"/>
    <property type="evidence" value="ECO:0007669"/>
    <property type="project" value="UniProtKB-KW"/>
</dbReference>
<keyword evidence="7" id="KW-0067">ATP-binding</keyword>
<keyword evidence="9" id="KW-0812">Transmembrane</keyword>
<evidence type="ECO:0000256" key="6">
    <source>
        <dbReference type="ARBA" id="ARBA00022777"/>
    </source>
</evidence>
<dbReference type="GO" id="GO:0000155">
    <property type="term" value="F:phosphorelay sensor kinase activity"/>
    <property type="evidence" value="ECO:0007669"/>
    <property type="project" value="InterPro"/>
</dbReference>
<dbReference type="InterPro" id="IPR005467">
    <property type="entry name" value="His_kinase_dom"/>
</dbReference>
<dbReference type="Proteomes" id="UP000298125">
    <property type="component" value="Unassembled WGS sequence"/>
</dbReference>
<evidence type="ECO:0000256" key="7">
    <source>
        <dbReference type="ARBA" id="ARBA00022840"/>
    </source>
</evidence>
<dbReference type="SMART" id="SM00387">
    <property type="entry name" value="HATPase_c"/>
    <property type="match status" value="1"/>
</dbReference>